<dbReference type="GeneID" id="123024611"/>
<proteinExistence type="inferred from homology"/>
<organism evidence="9 10">
    <name type="scientific">Varanus komodoensis</name>
    <name type="common">Komodo dragon</name>
    <dbReference type="NCBI Taxonomy" id="61221"/>
    <lineage>
        <taxon>Eukaryota</taxon>
        <taxon>Metazoa</taxon>
        <taxon>Chordata</taxon>
        <taxon>Craniata</taxon>
        <taxon>Vertebrata</taxon>
        <taxon>Euteleostomi</taxon>
        <taxon>Lepidosauria</taxon>
        <taxon>Squamata</taxon>
        <taxon>Bifurcata</taxon>
        <taxon>Unidentata</taxon>
        <taxon>Episquamata</taxon>
        <taxon>Toxicofera</taxon>
        <taxon>Anguimorpha</taxon>
        <taxon>Paleoanguimorpha</taxon>
        <taxon>Varanoidea</taxon>
        <taxon>Varanidae</taxon>
        <taxon>Varanus</taxon>
    </lineage>
</organism>
<feature type="domain" description="Sulfatase N-terminal" evidence="8">
    <location>
        <begin position="25"/>
        <end position="411"/>
    </location>
</feature>
<dbReference type="RefSeq" id="XP_044288529.1">
    <property type="nucleotide sequence ID" value="XM_044432594.1"/>
</dbReference>
<dbReference type="RefSeq" id="XP_044288522.1">
    <property type="nucleotide sequence ID" value="XM_044432587.1"/>
</dbReference>
<dbReference type="KEGG" id="vko:123024611"/>
<evidence type="ECO:0000256" key="5">
    <source>
        <dbReference type="ARBA" id="ARBA00022837"/>
    </source>
</evidence>
<feature type="chain" id="PRO_5034960771" evidence="7">
    <location>
        <begin position="18"/>
        <end position="574"/>
    </location>
</feature>
<keyword evidence="6" id="KW-1133">Transmembrane helix</keyword>
<dbReference type="RefSeq" id="XP_044288513.1">
    <property type="nucleotide sequence ID" value="XM_044432578.1"/>
</dbReference>
<keyword evidence="4" id="KW-0378">Hydrolase</keyword>
<protein>
    <submittedName>
        <fullName evidence="9">Steroid sulfatase</fullName>
    </submittedName>
</protein>
<evidence type="ECO:0000256" key="7">
    <source>
        <dbReference type="SAM" id="SignalP"/>
    </source>
</evidence>
<dbReference type="FunFam" id="3.30.1120.10:FF:000001">
    <property type="entry name" value="Arylsulfatase E"/>
    <property type="match status" value="1"/>
</dbReference>
<dbReference type="GO" id="GO:0004065">
    <property type="term" value="F:arylsulfatase activity"/>
    <property type="evidence" value="ECO:0007669"/>
    <property type="project" value="TreeGrafter"/>
</dbReference>
<dbReference type="GO" id="GO:0005783">
    <property type="term" value="C:endoplasmic reticulum"/>
    <property type="evidence" value="ECO:0007669"/>
    <property type="project" value="UniProtKB-ARBA"/>
</dbReference>
<feature type="signal peptide" evidence="7">
    <location>
        <begin position="1"/>
        <end position="17"/>
    </location>
</feature>
<evidence type="ECO:0000313" key="10">
    <source>
        <dbReference type="Proteomes" id="UP000694545"/>
    </source>
</evidence>
<dbReference type="Gene3D" id="1.10.287.550">
    <property type="entry name" value="Helix hairpin bin"/>
    <property type="match status" value="1"/>
</dbReference>
<dbReference type="Gene3D" id="3.30.1120.10">
    <property type="match status" value="1"/>
</dbReference>
<evidence type="ECO:0000259" key="8">
    <source>
        <dbReference type="Pfam" id="PF00884"/>
    </source>
</evidence>
<dbReference type="InterPro" id="IPR050738">
    <property type="entry name" value="Sulfatase"/>
</dbReference>
<keyword evidence="7" id="KW-0732">Signal</keyword>
<evidence type="ECO:0000256" key="2">
    <source>
        <dbReference type="ARBA" id="ARBA00008779"/>
    </source>
</evidence>
<comment type="cofactor">
    <cofactor evidence="1">
        <name>Ca(2+)</name>
        <dbReference type="ChEBI" id="CHEBI:29108"/>
    </cofactor>
</comment>
<dbReference type="Gene3D" id="3.40.720.10">
    <property type="entry name" value="Alkaline Phosphatase, subunit A"/>
    <property type="match status" value="1"/>
</dbReference>
<dbReference type="PROSITE" id="PS00149">
    <property type="entry name" value="SULFATASE_2"/>
    <property type="match status" value="1"/>
</dbReference>
<dbReference type="Pfam" id="PF00884">
    <property type="entry name" value="Sulfatase"/>
    <property type="match status" value="1"/>
</dbReference>
<gene>
    <name evidence="9" type="primary">STS</name>
</gene>
<evidence type="ECO:0000256" key="6">
    <source>
        <dbReference type="SAM" id="Phobius"/>
    </source>
</evidence>
<dbReference type="CTD" id="412"/>
<feature type="transmembrane region" description="Helical" evidence="6">
    <location>
        <begin position="213"/>
        <end position="235"/>
    </location>
</feature>
<evidence type="ECO:0000256" key="4">
    <source>
        <dbReference type="ARBA" id="ARBA00022801"/>
    </source>
</evidence>
<dbReference type="OrthoDB" id="103349at2759"/>
<dbReference type="GO" id="GO:0046872">
    <property type="term" value="F:metal ion binding"/>
    <property type="evidence" value="ECO:0007669"/>
    <property type="project" value="UniProtKB-KW"/>
</dbReference>
<dbReference type="InterPro" id="IPR017850">
    <property type="entry name" value="Alkaline_phosphatase_core_sf"/>
</dbReference>
<feature type="transmembrane region" description="Helical" evidence="6">
    <location>
        <begin position="182"/>
        <end position="201"/>
    </location>
</feature>
<keyword evidence="6" id="KW-0812">Transmembrane</keyword>
<dbReference type="AlphaFoldDB" id="A0A8D2JHE4"/>
<keyword evidence="3" id="KW-0479">Metal-binding</keyword>
<accession>A0A8D2JHE4</accession>
<keyword evidence="10" id="KW-1185">Reference proteome</keyword>
<dbReference type="Proteomes" id="UP000694545">
    <property type="component" value="Unplaced"/>
</dbReference>
<dbReference type="OMA" id="KLFNLRM"/>
<dbReference type="PANTHER" id="PTHR42693">
    <property type="entry name" value="ARYLSULFATASE FAMILY MEMBER"/>
    <property type="match status" value="1"/>
</dbReference>
<evidence type="ECO:0000256" key="1">
    <source>
        <dbReference type="ARBA" id="ARBA00001913"/>
    </source>
</evidence>
<dbReference type="Pfam" id="PF14707">
    <property type="entry name" value="Sulfatase_C"/>
    <property type="match status" value="1"/>
</dbReference>
<name>A0A8D2JHE4_VARKO</name>
<dbReference type="PANTHER" id="PTHR42693:SF9">
    <property type="entry name" value="STERYL-SULFATASE"/>
    <property type="match status" value="1"/>
</dbReference>
<reference evidence="9" key="1">
    <citation type="submission" date="2025-08" db="UniProtKB">
        <authorList>
            <consortium name="Ensembl"/>
        </authorList>
    </citation>
    <scope>IDENTIFICATION</scope>
</reference>
<keyword evidence="6" id="KW-0472">Membrane</keyword>
<keyword evidence="5" id="KW-0106">Calcium</keyword>
<dbReference type="InterPro" id="IPR024607">
    <property type="entry name" value="Sulfatase_CS"/>
</dbReference>
<reference evidence="9" key="2">
    <citation type="submission" date="2025-09" db="UniProtKB">
        <authorList>
            <consortium name="Ensembl"/>
        </authorList>
    </citation>
    <scope>IDENTIFICATION</scope>
</reference>
<dbReference type="InterPro" id="IPR000917">
    <property type="entry name" value="Sulfatase_N"/>
</dbReference>
<comment type="similarity">
    <text evidence="2">Belongs to the sulfatase family.</text>
</comment>
<dbReference type="Ensembl" id="ENSVKKT00000009198.1">
    <property type="protein sequence ID" value="ENSVKKP00000008967.1"/>
    <property type="gene ID" value="ENSVKKG00000006374.1"/>
</dbReference>
<evidence type="ECO:0000313" key="9">
    <source>
        <dbReference type="Ensembl" id="ENSVKKP00000008967.1"/>
    </source>
</evidence>
<evidence type="ECO:0000256" key="3">
    <source>
        <dbReference type="ARBA" id="ARBA00022723"/>
    </source>
</evidence>
<sequence>MMILFQMMFYLWQTSNAINGRISKPNIVLFMVDDLGIGDLGCYGNTTLRTPNIDKLAKEGTKLTHHIVASPLCTPSRAAFLTGRYPVRSGMASFHRIGVFLFSASSGGLPTEEITFAELLKQKGYSTAIIGKWHLGLNCHSSDDFCHHPLNHGFDYFYGIPVNNIRDCKPGQGSVFISGIKMYIPTAFQITGIALISLEVLHYIGLIQVPHRVLGYIILLAAVLSGILLIFFYNFRYLNCFLMRNHSIIQQPWNYENLTQRFTEEAKSFIRRNTDTPFLLFLSYPQVHTALYASQAFRGKSEHGLYGDAMEEVDWSIGQVLHVLDQWKLSEKTLVYFTSDQGAHLEEISSNGEVHGGCNGIYKGGKSTNWEGGIRVPGLLRWPGLLQSGQHIDEPTSNMDVFPTIVKLAGAALPSDRIIDGHDLMPLLQGITLQSKHEFLFHYCNAYLNAVRWHPRNSKSIWKAFFFTPNFSPEGSNGCYDSHVCFCHGNFVTYHEPPLLFDLSVDPEEKHPLSPETESGFYEILQAIQEAVRTHTKTLTVVSNQFSLANILWKPWLQPCCSSFLKLCSCDHDS</sequence>
<dbReference type="RefSeq" id="XP_044288539.1">
    <property type="nucleotide sequence ID" value="XM_044432604.1"/>
</dbReference>
<dbReference type="CDD" id="cd16159">
    <property type="entry name" value="ES"/>
    <property type="match status" value="1"/>
</dbReference>
<dbReference type="SUPFAM" id="SSF53649">
    <property type="entry name" value="Alkaline phosphatase-like"/>
    <property type="match status" value="1"/>
</dbReference>
<dbReference type="PROSITE" id="PS00523">
    <property type="entry name" value="SULFATASE_1"/>
    <property type="match status" value="1"/>
</dbReference>